<comment type="subcellular location">
    <subcellularLocation>
        <location evidence="2">Membrane</location>
    </subcellularLocation>
</comment>
<dbReference type="PANTHER" id="PTHR43711:SF1">
    <property type="entry name" value="HISTIDINE KINASE 1"/>
    <property type="match status" value="1"/>
</dbReference>
<dbReference type="OrthoDB" id="9813151at2"/>
<dbReference type="Proteomes" id="UP000298460">
    <property type="component" value="Unassembled WGS sequence"/>
</dbReference>
<accession>A0A4Z0QZT7</accession>
<feature type="domain" description="Histidine kinase" evidence="10">
    <location>
        <begin position="132"/>
        <end position="347"/>
    </location>
</feature>
<evidence type="ECO:0000256" key="8">
    <source>
        <dbReference type="ARBA" id="ARBA00023136"/>
    </source>
</evidence>
<feature type="domain" description="HAMP" evidence="11">
    <location>
        <begin position="68"/>
        <end position="124"/>
    </location>
</feature>
<dbReference type="Pfam" id="PF02518">
    <property type="entry name" value="HATPase_c"/>
    <property type="match status" value="1"/>
</dbReference>
<evidence type="ECO:0000256" key="6">
    <source>
        <dbReference type="ARBA" id="ARBA00022777"/>
    </source>
</evidence>
<dbReference type="FunFam" id="1.10.287.130:FF:000001">
    <property type="entry name" value="Two-component sensor histidine kinase"/>
    <property type="match status" value="1"/>
</dbReference>
<dbReference type="FunFam" id="3.30.565.10:FF:000006">
    <property type="entry name" value="Sensor histidine kinase WalK"/>
    <property type="match status" value="1"/>
</dbReference>
<dbReference type="InterPro" id="IPR036097">
    <property type="entry name" value="HisK_dim/P_sf"/>
</dbReference>
<dbReference type="Gene3D" id="3.30.565.10">
    <property type="entry name" value="Histidine kinase-like ATPase, C-terminal domain"/>
    <property type="match status" value="1"/>
</dbReference>
<evidence type="ECO:0000313" key="13">
    <source>
        <dbReference type="Proteomes" id="UP000298460"/>
    </source>
</evidence>
<proteinExistence type="predicted"/>
<dbReference type="GO" id="GO:0000155">
    <property type="term" value="F:phosphorelay sensor kinase activity"/>
    <property type="evidence" value="ECO:0007669"/>
    <property type="project" value="InterPro"/>
</dbReference>
<dbReference type="Gene3D" id="6.10.340.10">
    <property type="match status" value="1"/>
</dbReference>
<evidence type="ECO:0000256" key="5">
    <source>
        <dbReference type="ARBA" id="ARBA00022679"/>
    </source>
</evidence>
<evidence type="ECO:0000256" key="3">
    <source>
        <dbReference type="ARBA" id="ARBA00012438"/>
    </source>
</evidence>
<dbReference type="PANTHER" id="PTHR43711">
    <property type="entry name" value="TWO-COMPONENT HISTIDINE KINASE"/>
    <property type="match status" value="1"/>
</dbReference>
<keyword evidence="13" id="KW-1185">Reference proteome</keyword>
<evidence type="ECO:0000259" key="11">
    <source>
        <dbReference type="PROSITE" id="PS50885"/>
    </source>
</evidence>
<keyword evidence="4" id="KW-0597">Phosphoprotein</keyword>
<dbReference type="CDD" id="cd06225">
    <property type="entry name" value="HAMP"/>
    <property type="match status" value="1"/>
</dbReference>
<dbReference type="InterPro" id="IPR005467">
    <property type="entry name" value="His_kinase_dom"/>
</dbReference>
<dbReference type="PROSITE" id="PS50109">
    <property type="entry name" value="HIS_KIN"/>
    <property type="match status" value="1"/>
</dbReference>
<evidence type="ECO:0000256" key="1">
    <source>
        <dbReference type="ARBA" id="ARBA00000085"/>
    </source>
</evidence>
<comment type="caution">
    <text evidence="12">The sequence shown here is derived from an EMBL/GenBank/DDBJ whole genome shotgun (WGS) entry which is preliminary data.</text>
</comment>
<dbReference type="InterPro" id="IPR004358">
    <property type="entry name" value="Sig_transdc_His_kin-like_C"/>
</dbReference>
<dbReference type="CDD" id="cd00075">
    <property type="entry name" value="HATPase"/>
    <property type="match status" value="1"/>
</dbReference>
<keyword evidence="6 12" id="KW-0418">Kinase</keyword>
<dbReference type="GO" id="GO:0016020">
    <property type="term" value="C:membrane"/>
    <property type="evidence" value="ECO:0007669"/>
    <property type="project" value="UniProtKB-SubCell"/>
</dbReference>
<keyword evidence="8 9" id="KW-0472">Membrane</keyword>
<name>A0A4Z0QZT7_9FIRM</name>
<dbReference type="InterPro" id="IPR003660">
    <property type="entry name" value="HAMP_dom"/>
</dbReference>
<dbReference type="Pfam" id="PF00512">
    <property type="entry name" value="HisKA"/>
    <property type="match status" value="1"/>
</dbReference>
<reference evidence="12 13" key="1">
    <citation type="submission" date="2019-03" db="EMBL/GenBank/DDBJ databases">
        <title>Draft Genome Sequence of Desulfosporosinus fructosivorans Strain 63.6F, Isolated from Marine Sediment in the Baltic Sea.</title>
        <authorList>
            <person name="Hausmann B."/>
            <person name="Vandieken V."/>
            <person name="Pjevac P."/>
            <person name="Schreck K."/>
            <person name="Herbold C.W."/>
            <person name="Loy A."/>
        </authorList>
    </citation>
    <scope>NUCLEOTIDE SEQUENCE [LARGE SCALE GENOMIC DNA]</scope>
    <source>
        <strain evidence="12 13">63.6F</strain>
    </source>
</reference>
<dbReference type="PRINTS" id="PR00344">
    <property type="entry name" value="BCTRLSENSOR"/>
</dbReference>
<keyword evidence="9" id="KW-1133">Transmembrane helix</keyword>
<evidence type="ECO:0000313" key="12">
    <source>
        <dbReference type="EMBL" id="TGE35585.1"/>
    </source>
</evidence>
<dbReference type="SMART" id="SM00388">
    <property type="entry name" value="HisKA"/>
    <property type="match status" value="1"/>
</dbReference>
<evidence type="ECO:0000256" key="4">
    <source>
        <dbReference type="ARBA" id="ARBA00022553"/>
    </source>
</evidence>
<evidence type="ECO:0000259" key="10">
    <source>
        <dbReference type="PROSITE" id="PS50109"/>
    </source>
</evidence>
<gene>
    <name evidence="12" type="ORF">E4K67_24695</name>
</gene>
<sequence length="348" mass="39037">MIFSGFARGLATGIISLFFLVVGYWLAVLILSDIDRPTPLRAYIVSILFGFAGTVLIVHWVFQERLNHRQMDYINIVTNALNKIAQGDFDVVIPTTYSNLQRNDFHGISESVNKMAEGLSSMERLRQEFISNVSHEIQSPLTSISGFAALLKNEALSAELRRHYVEVIETESRRLSKLSDNLLKLSALESEHVSFAPHEFRLDKQIESAILMLEPQWLEKGINLDLSLHKLMFMGDEGLLSQVWVNLLHNAVKFTPEAGNISVTLTENENAVRCTIADNGIGISETDQIHLFERFYKVDKSRERSLGGNGLGLSLVKKIVTMHKGQIRLKSALGKGTEFIISLPRLDG</sequence>
<keyword evidence="7" id="KW-0902">Two-component regulatory system</keyword>
<dbReference type="InterPro" id="IPR036890">
    <property type="entry name" value="HATPase_C_sf"/>
</dbReference>
<dbReference type="PROSITE" id="PS50885">
    <property type="entry name" value="HAMP"/>
    <property type="match status" value="1"/>
</dbReference>
<evidence type="ECO:0000256" key="2">
    <source>
        <dbReference type="ARBA" id="ARBA00004370"/>
    </source>
</evidence>
<dbReference type="AlphaFoldDB" id="A0A4Z0QZT7"/>
<comment type="catalytic activity">
    <reaction evidence="1">
        <text>ATP + protein L-histidine = ADP + protein N-phospho-L-histidine.</text>
        <dbReference type="EC" id="2.7.13.3"/>
    </reaction>
</comment>
<feature type="transmembrane region" description="Helical" evidence="9">
    <location>
        <begin position="43"/>
        <end position="62"/>
    </location>
</feature>
<dbReference type="SUPFAM" id="SSF47384">
    <property type="entry name" value="Homodimeric domain of signal transducing histidine kinase"/>
    <property type="match status" value="1"/>
</dbReference>
<evidence type="ECO:0000256" key="9">
    <source>
        <dbReference type="SAM" id="Phobius"/>
    </source>
</evidence>
<keyword evidence="9" id="KW-0812">Transmembrane</keyword>
<dbReference type="EC" id="2.7.13.3" evidence="3"/>
<keyword evidence="5" id="KW-0808">Transferase</keyword>
<evidence type="ECO:0000256" key="7">
    <source>
        <dbReference type="ARBA" id="ARBA00023012"/>
    </source>
</evidence>
<dbReference type="InterPro" id="IPR050736">
    <property type="entry name" value="Sensor_HK_Regulatory"/>
</dbReference>
<dbReference type="SUPFAM" id="SSF55874">
    <property type="entry name" value="ATPase domain of HSP90 chaperone/DNA topoisomerase II/histidine kinase"/>
    <property type="match status" value="1"/>
</dbReference>
<dbReference type="SMART" id="SM00304">
    <property type="entry name" value="HAMP"/>
    <property type="match status" value="1"/>
</dbReference>
<dbReference type="InterPro" id="IPR003594">
    <property type="entry name" value="HATPase_dom"/>
</dbReference>
<protein>
    <recommendedName>
        <fullName evidence="3">histidine kinase</fullName>
        <ecNumber evidence="3">2.7.13.3</ecNumber>
    </recommendedName>
</protein>
<dbReference type="InterPro" id="IPR003661">
    <property type="entry name" value="HisK_dim/P_dom"/>
</dbReference>
<dbReference type="EMBL" id="SPQQ01000013">
    <property type="protein sequence ID" value="TGE35585.1"/>
    <property type="molecule type" value="Genomic_DNA"/>
</dbReference>
<feature type="transmembrane region" description="Helical" evidence="9">
    <location>
        <begin position="6"/>
        <end position="31"/>
    </location>
</feature>
<organism evidence="12 13">
    <name type="scientific">Desulfosporosinus fructosivorans</name>
    <dbReference type="NCBI Taxonomy" id="2018669"/>
    <lineage>
        <taxon>Bacteria</taxon>
        <taxon>Bacillati</taxon>
        <taxon>Bacillota</taxon>
        <taxon>Clostridia</taxon>
        <taxon>Eubacteriales</taxon>
        <taxon>Desulfitobacteriaceae</taxon>
        <taxon>Desulfosporosinus</taxon>
    </lineage>
</organism>
<dbReference type="CDD" id="cd00082">
    <property type="entry name" value="HisKA"/>
    <property type="match status" value="1"/>
</dbReference>
<dbReference type="SMART" id="SM00387">
    <property type="entry name" value="HATPase_c"/>
    <property type="match status" value="1"/>
</dbReference>
<dbReference type="Gene3D" id="1.10.287.130">
    <property type="match status" value="1"/>
</dbReference>